<evidence type="ECO:0000313" key="2">
    <source>
        <dbReference type="Proteomes" id="UP000614741"/>
    </source>
</evidence>
<gene>
    <name evidence="1" type="ORF">Cph01nite_31320</name>
</gene>
<dbReference type="EMBL" id="BONP01000024">
    <property type="protein sequence ID" value="GIG41370.1"/>
    <property type="molecule type" value="Genomic_DNA"/>
</dbReference>
<reference evidence="1 2" key="1">
    <citation type="submission" date="2021-01" db="EMBL/GenBank/DDBJ databases">
        <title>Whole genome shotgun sequence of Cellulomonas phragmiteti NBRC 110785.</title>
        <authorList>
            <person name="Komaki H."/>
            <person name="Tamura T."/>
        </authorList>
    </citation>
    <scope>NUCLEOTIDE SEQUENCE [LARGE SCALE GENOMIC DNA]</scope>
    <source>
        <strain evidence="1 2">NBRC 110785</strain>
    </source>
</reference>
<keyword evidence="2" id="KW-1185">Reference proteome</keyword>
<name>A0ABQ4DPS4_9CELL</name>
<sequence length="308" mass="32366">MTVYVPAMTGPTAVPPDLDGSHVLAVPRGTSLVPLARAWFPQAAWSREPATAAQTASARPMTGARFRGIAVAPPDPTGALSLDGAVEVVGPWPLDAADARALGLPARDSDLYGLPAAPVAGATLTPELVTGWATAVARRTGGGILPAARDRVVVPDPGAAVDLTLWSAVPLSPDDALPLVRPALSGSRLAVPAPVSGRSQAFTLVATYEYDGEVEVRCARSREVPVVLSTLDWREHGPWGYHVTWRPPDPLELEVPHPSQLHVIARQRVTPSIARVVASLWRTVGGTIVDAGGFVVGHEEVDDRARPR</sequence>
<protein>
    <submittedName>
        <fullName evidence="1">Uncharacterized protein</fullName>
    </submittedName>
</protein>
<comment type="caution">
    <text evidence="1">The sequence shown here is derived from an EMBL/GenBank/DDBJ whole genome shotgun (WGS) entry which is preliminary data.</text>
</comment>
<evidence type="ECO:0000313" key="1">
    <source>
        <dbReference type="EMBL" id="GIG41370.1"/>
    </source>
</evidence>
<accession>A0ABQ4DPS4</accession>
<dbReference type="Proteomes" id="UP000614741">
    <property type="component" value="Unassembled WGS sequence"/>
</dbReference>
<proteinExistence type="predicted"/>
<organism evidence="1 2">
    <name type="scientific">Cellulomonas phragmiteti</name>
    <dbReference type="NCBI Taxonomy" id="478780"/>
    <lineage>
        <taxon>Bacteria</taxon>
        <taxon>Bacillati</taxon>
        <taxon>Actinomycetota</taxon>
        <taxon>Actinomycetes</taxon>
        <taxon>Micrococcales</taxon>
        <taxon>Cellulomonadaceae</taxon>
        <taxon>Cellulomonas</taxon>
    </lineage>
</organism>